<organism evidence="1 2">
    <name type="scientific">Mesorhizobium mediterraneum</name>
    <dbReference type="NCBI Taxonomy" id="43617"/>
    <lineage>
        <taxon>Bacteria</taxon>
        <taxon>Pseudomonadati</taxon>
        <taxon>Pseudomonadota</taxon>
        <taxon>Alphaproteobacteria</taxon>
        <taxon>Hyphomicrobiales</taxon>
        <taxon>Phyllobacteriaceae</taxon>
        <taxon>Mesorhizobium</taxon>
    </lineage>
</organism>
<comment type="caution">
    <text evidence="1">The sequence shown here is derived from an EMBL/GenBank/DDBJ whole genome shotgun (WGS) entry which is preliminary data.</text>
</comment>
<dbReference type="EMBL" id="NPKI01000011">
    <property type="protein sequence ID" value="PAQ02917.1"/>
    <property type="molecule type" value="Genomic_DNA"/>
</dbReference>
<protein>
    <submittedName>
        <fullName evidence="1">Uncharacterized protein</fullName>
    </submittedName>
</protein>
<accession>A0AB36RDX9</accession>
<reference evidence="2" key="1">
    <citation type="submission" date="2017-08" db="EMBL/GenBank/DDBJ databases">
        <title>Mesorhizobium wenxinae sp. nov., a novel rhizobial species isolated from root nodules of chickpea (Cicer arietinum L.).</title>
        <authorList>
            <person name="Zhang J."/>
        </authorList>
    </citation>
    <scope>NUCLEOTIDE SEQUENCE [LARGE SCALE GENOMIC DNA]</scope>
    <source>
        <strain evidence="2">USDA 3392</strain>
    </source>
</reference>
<evidence type="ECO:0000313" key="2">
    <source>
        <dbReference type="Proteomes" id="UP000216215"/>
    </source>
</evidence>
<name>A0AB36RDX9_9HYPH</name>
<dbReference type="Proteomes" id="UP000216215">
    <property type="component" value="Unassembled WGS sequence"/>
</dbReference>
<evidence type="ECO:0000313" key="1">
    <source>
        <dbReference type="EMBL" id="PAQ02917.1"/>
    </source>
</evidence>
<keyword evidence="2" id="KW-1185">Reference proteome</keyword>
<gene>
    <name evidence="1" type="ORF">CIT25_05735</name>
</gene>
<proteinExistence type="predicted"/>
<sequence length="112" mass="12912">MFRFTHERARLVEIARQRCAEQARLAKLEEQRVEYLDRKLAQAEPRDRLRTFLTTLPADPVSEEASAFHAFIEWARPRLKKMDAQLQLATIAAEAAEMEAFAPTDDANGLQR</sequence>
<dbReference type="RefSeq" id="WP_095483598.1">
    <property type="nucleotide sequence ID" value="NZ_CP088151.1"/>
</dbReference>
<dbReference type="AlphaFoldDB" id="A0AB36RDX9"/>